<protein>
    <recommendedName>
        <fullName evidence="4">Microtubule-associated protein Jupiter</fullName>
    </recommendedName>
</protein>
<dbReference type="EMBL" id="JAQQWE010000003">
    <property type="protein sequence ID" value="KAK7959927.1"/>
    <property type="molecule type" value="Genomic_DNA"/>
</dbReference>
<evidence type="ECO:0000313" key="3">
    <source>
        <dbReference type="Proteomes" id="UP001391051"/>
    </source>
</evidence>
<feature type="compositionally biased region" description="Polar residues" evidence="1">
    <location>
        <begin position="53"/>
        <end position="63"/>
    </location>
</feature>
<comment type="caution">
    <text evidence="2">The sequence shown here is derived from an EMBL/GenBank/DDBJ whole genome shotgun (WGS) entry which is preliminary data.</text>
</comment>
<dbReference type="Proteomes" id="UP001391051">
    <property type="component" value="Unassembled WGS sequence"/>
</dbReference>
<sequence>MKWQSQKNAKAASGAGGGHNLPPLGEALRNGGNGTYRDERSIAISGTDLPVYKTNNPSGSGTHRSAMEPKVSSSANDAKKAFKYK</sequence>
<name>A0ABR1QNL0_9PEZI</name>
<reference evidence="2 3" key="1">
    <citation type="submission" date="2023-01" db="EMBL/GenBank/DDBJ databases">
        <title>Analysis of 21 Apiospora genomes using comparative genomics revels a genus with tremendous synthesis potential of carbohydrate active enzymes and secondary metabolites.</title>
        <authorList>
            <person name="Sorensen T."/>
        </authorList>
    </citation>
    <scope>NUCLEOTIDE SEQUENCE [LARGE SCALE GENOMIC DNA]</scope>
    <source>
        <strain evidence="2 3">CBS 24483</strain>
    </source>
</reference>
<organism evidence="2 3">
    <name type="scientific">Apiospora aurea</name>
    <dbReference type="NCBI Taxonomy" id="335848"/>
    <lineage>
        <taxon>Eukaryota</taxon>
        <taxon>Fungi</taxon>
        <taxon>Dikarya</taxon>
        <taxon>Ascomycota</taxon>
        <taxon>Pezizomycotina</taxon>
        <taxon>Sordariomycetes</taxon>
        <taxon>Xylariomycetidae</taxon>
        <taxon>Amphisphaeriales</taxon>
        <taxon>Apiosporaceae</taxon>
        <taxon>Apiospora</taxon>
    </lineage>
</organism>
<accession>A0ABR1QNL0</accession>
<evidence type="ECO:0008006" key="4">
    <source>
        <dbReference type="Google" id="ProtNLM"/>
    </source>
</evidence>
<gene>
    <name evidence="2" type="ORF">PG986_004781</name>
</gene>
<dbReference type="RefSeq" id="XP_066703630.1">
    <property type="nucleotide sequence ID" value="XM_066841003.1"/>
</dbReference>
<dbReference type="GeneID" id="92074065"/>
<proteinExistence type="predicted"/>
<evidence type="ECO:0000313" key="2">
    <source>
        <dbReference type="EMBL" id="KAK7959927.1"/>
    </source>
</evidence>
<keyword evidence="3" id="KW-1185">Reference proteome</keyword>
<evidence type="ECO:0000256" key="1">
    <source>
        <dbReference type="SAM" id="MobiDB-lite"/>
    </source>
</evidence>
<feature type="region of interest" description="Disordered" evidence="1">
    <location>
        <begin position="1"/>
        <end position="85"/>
    </location>
</feature>